<gene>
    <name evidence="1" type="ORF">NM688_g5245</name>
</gene>
<reference evidence="1" key="1">
    <citation type="submission" date="2022-07" db="EMBL/GenBank/DDBJ databases">
        <title>Genome Sequence of Phlebia brevispora.</title>
        <authorList>
            <person name="Buettner E."/>
        </authorList>
    </citation>
    <scope>NUCLEOTIDE SEQUENCE</scope>
    <source>
        <strain evidence="1">MPL23</strain>
    </source>
</reference>
<organism evidence="1 2">
    <name type="scientific">Phlebia brevispora</name>
    <dbReference type="NCBI Taxonomy" id="194682"/>
    <lineage>
        <taxon>Eukaryota</taxon>
        <taxon>Fungi</taxon>
        <taxon>Dikarya</taxon>
        <taxon>Basidiomycota</taxon>
        <taxon>Agaricomycotina</taxon>
        <taxon>Agaricomycetes</taxon>
        <taxon>Polyporales</taxon>
        <taxon>Meruliaceae</taxon>
        <taxon>Phlebia</taxon>
    </lineage>
</organism>
<sequence length="349" mass="37360">MDETLPYHPPSFVEAVATYEHSTAGTEDHQLGEDTPGHLYPCPGPCCRGRDPTVIVLLSRSPSPVGNSSGSLSVKGPTRKRYSPCKLYQTHITQPPCGTRSLSRLSSSSIRNDFDYPLAVHPSLDIAYSAIYPTLDSARPAMRAGFDNAYATVPDSDDASPAAHSSFDSASINGTGSLAAQNSRCCYNCGATDSPTWRFSVLNFSEYLCNTCGLWERVHGTMRLCNFSRKLHLSSPTQAKISSRNGAVSSVASDPYYSAAPSLMPSLSTVTGASSQMVHLYLPGGPSSVQFTEDAILFNTATLLVTPQDRSKFSLSSETAEAYLLDCWAAVQGDAALWAEPAETGTLVM</sequence>
<dbReference type="EMBL" id="JANHOG010000949">
    <property type="protein sequence ID" value="KAJ3548839.1"/>
    <property type="molecule type" value="Genomic_DNA"/>
</dbReference>
<proteinExistence type="predicted"/>
<keyword evidence="2" id="KW-1185">Reference proteome</keyword>
<accession>A0ACC1SYB4</accession>
<evidence type="ECO:0000313" key="1">
    <source>
        <dbReference type="EMBL" id="KAJ3548839.1"/>
    </source>
</evidence>
<dbReference type="Proteomes" id="UP001148662">
    <property type="component" value="Unassembled WGS sequence"/>
</dbReference>
<name>A0ACC1SYB4_9APHY</name>
<comment type="caution">
    <text evidence="1">The sequence shown here is derived from an EMBL/GenBank/DDBJ whole genome shotgun (WGS) entry which is preliminary data.</text>
</comment>
<evidence type="ECO:0000313" key="2">
    <source>
        <dbReference type="Proteomes" id="UP001148662"/>
    </source>
</evidence>
<protein>
    <submittedName>
        <fullName evidence="1">Uncharacterized protein</fullName>
    </submittedName>
</protein>